<organism evidence="2 3">
    <name type="scientific">Sphingomonas endophytica</name>
    <dbReference type="NCBI Taxonomy" id="869719"/>
    <lineage>
        <taxon>Bacteria</taxon>
        <taxon>Pseudomonadati</taxon>
        <taxon>Pseudomonadota</taxon>
        <taxon>Alphaproteobacteria</taxon>
        <taxon>Sphingomonadales</taxon>
        <taxon>Sphingomonadaceae</taxon>
        <taxon>Sphingomonas</taxon>
    </lineage>
</organism>
<keyword evidence="3" id="KW-1185">Reference proteome</keyword>
<name>A0A147HS74_9SPHN</name>
<keyword evidence="1" id="KW-0472">Membrane</keyword>
<dbReference type="EMBL" id="LDTB01000173">
    <property type="protein sequence ID" value="KTT66471.1"/>
    <property type="molecule type" value="Genomic_DNA"/>
</dbReference>
<proteinExistence type="predicted"/>
<protein>
    <recommendedName>
        <fullName evidence="4">FUSC family protein</fullName>
    </recommendedName>
</protein>
<accession>A0A147HS74</accession>
<evidence type="ECO:0000313" key="3">
    <source>
        <dbReference type="Proteomes" id="UP000074310"/>
    </source>
</evidence>
<feature type="non-terminal residue" evidence="2">
    <location>
        <position position="73"/>
    </location>
</feature>
<comment type="caution">
    <text evidence="2">The sequence shown here is derived from an EMBL/GenBank/DDBJ whole genome shotgun (WGS) entry which is preliminary data.</text>
</comment>
<dbReference type="GO" id="GO:0022857">
    <property type="term" value="F:transmembrane transporter activity"/>
    <property type="evidence" value="ECO:0007669"/>
    <property type="project" value="InterPro"/>
</dbReference>
<dbReference type="InterPro" id="IPR006726">
    <property type="entry name" value="PHBA_efflux_AaeB/fusaric-R"/>
</dbReference>
<dbReference type="AlphaFoldDB" id="A0A147HS74"/>
<dbReference type="Pfam" id="PF04632">
    <property type="entry name" value="FUSC"/>
    <property type="match status" value="1"/>
</dbReference>
<feature type="transmembrane region" description="Helical" evidence="1">
    <location>
        <begin position="34"/>
        <end position="52"/>
    </location>
</feature>
<evidence type="ECO:0000256" key="1">
    <source>
        <dbReference type="SAM" id="Phobius"/>
    </source>
</evidence>
<sequence length="73" mass="7909">MQPAVRANVRTAIPVGLTMDQSHSFLSRHSASVFAVRTFAAAMVALSIALLLDMPRPYWAMASVYITSNQLTG</sequence>
<dbReference type="GO" id="GO:0005886">
    <property type="term" value="C:plasma membrane"/>
    <property type="evidence" value="ECO:0007669"/>
    <property type="project" value="InterPro"/>
</dbReference>
<reference evidence="2 3" key="1">
    <citation type="journal article" date="2016" name="Front. Microbiol.">
        <title>Genomic Resource of Rice Seed Associated Bacteria.</title>
        <authorList>
            <person name="Midha S."/>
            <person name="Bansal K."/>
            <person name="Sharma S."/>
            <person name="Kumar N."/>
            <person name="Patil P.P."/>
            <person name="Chaudhry V."/>
            <person name="Patil P.B."/>
        </authorList>
    </citation>
    <scope>NUCLEOTIDE SEQUENCE [LARGE SCALE GENOMIC DNA]</scope>
    <source>
        <strain evidence="2 3">NS334</strain>
    </source>
</reference>
<keyword evidence="1" id="KW-1133">Transmembrane helix</keyword>
<dbReference type="PATRIC" id="fig|869719.3.peg.944"/>
<keyword evidence="1" id="KW-0812">Transmembrane</keyword>
<evidence type="ECO:0008006" key="4">
    <source>
        <dbReference type="Google" id="ProtNLM"/>
    </source>
</evidence>
<dbReference type="Proteomes" id="UP000074310">
    <property type="component" value="Unassembled WGS sequence"/>
</dbReference>
<gene>
    <name evidence="2" type="ORF">NS334_16640</name>
</gene>
<dbReference type="RefSeq" id="WP_241492008.1">
    <property type="nucleotide sequence ID" value="NZ_LDTB01000173.1"/>
</dbReference>
<evidence type="ECO:0000313" key="2">
    <source>
        <dbReference type="EMBL" id="KTT66471.1"/>
    </source>
</evidence>